<sequence length="270" mass="29759">MTTRSPCLLPSAPMTLPSQTDILSSLQPSDSMASIWSFIPVIAPLTRLLVCASMNLNTRMCLPASIACLAWSRALCSLAVFRSPITDHLLAYGSRLALCFHHTCRWGWTPYRSGCLSGRPRSRYTAPGSPGVHRRRCTPLRVQRAVHGLARSSPLLLPVEHDVDDVDDQFDQCADDHSSTPSFTLQSHADRSGMKSTVPPPSSACQPVLQHSSRLRTPCRRCPGTLWSSTRRRNRLSVSLLHLRSGRHSTTAPRIPAGLPGRRPSVRNQI</sequence>
<dbReference type="Proteomes" id="UP001230328">
    <property type="component" value="Unassembled WGS sequence"/>
</dbReference>
<proteinExistence type="predicted"/>
<comment type="caution">
    <text evidence="2">The sequence shown here is derived from an EMBL/GenBank/DDBJ whole genome shotgun (WGS) entry which is preliminary data.</text>
</comment>
<reference evidence="2 3" key="1">
    <citation type="submission" date="2023-07" db="EMBL/GenBank/DDBJ databases">
        <title>Comparative genomics of wheat-associated soil bacteria to identify genetic determinants of phenazine resistance.</title>
        <authorList>
            <person name="Mouncey N."/>
        </authorList>
    </citation>
    <scope>NUCLEOTIDE SEQUENCE [LARGE SCALE GENOMIC DNA]</scope>
    <source>
        <strain evidence="2 3">V2I4</strain>
    </source>
</reference>
<evidence type="ECO:0000313" key="2">
    <source>
        <dbReference type="EMBL" id="MDQ1031297.1"/>
    </source>
</evidence>
<protein>
    <submittedName>
        <fullName evidence="2">Uncharacterized protein</fullName>
    </submittedName>
</protein>
<accession>A0ABU0T6T5</accession>
<evidence type="ECO:0000256" key="1">
    <source>
        <dbReference type="SAM" id="MobiDB-lite"/>
    </source>
</evidence>
<feature type="region of interest" description="Disordered" evidence="1">
    <location>
        <begin position="245"/>
        <end position="270"/>
    </location>
</feature>
<organism evidence="2 3">
    <name type="scientific">Streptomyces umbrinus</name>
    <dbReference type="NCBI Taxonomy" id="67370"/>
    <lineage>
        <taxon>Bacteria</taxon>
        <taxon>Bacillati</taxon>
        <taxon>Actinomycetota</taxon>
        <taxon>Actinomycetes</taxon>
        <taxon>Kitasatosporales</taxon>
        <taxon>Streptomycetaceae</taxon>
        <taxon>Streptomyces</taxon>
        <taxon>Streptomyces phaeochromogenes group</taxon>
    </lineage>
</organism>
<gene>
    <name evidence="2" type="ORF">QF035_008879</name>
</gene>
<evidence type="ECO:0000313" key="3">
    <source>
        <dbReference type="Proteomes" id="UP001230328"/>
    </source>
</evidence>
<dbReference type="EMBL" id="JAUSZI010000002">
    <property type="protein sequence ID" value="MDQ1031297.1"/>
    <property type="molecule type" value="Genomic_DNA"/>
</dbReference>
<keyword evidence="3" id="KW-1185">Reference proteome</keyword>
<feature type="region of interest" description="Disordered" evidence="1">
    <location>
        <begin position="174"/>
        <end position="205"/>
    </location>
</feature>
<name>A0ABU0T6T5_9ACTN</name>